<dbReference type="Gene3D" id="3.40.50.10810">
    <property type="entry name" value="Tandem AAA-ATPase domain"/>
    <property type="match status" value="1"/>
</dbReference>
<dbReference type="CDD" id="cd18012">
    <property type="entry name" value="DEXQc_arch_SWI2_SNF2"/>
    <property type="match status" value="1"/>
</dbReference>
<keyword evidence="2" id="KW-0547">Nucleotide-binding</keyword>
<reference evidence="5 6" key="1">
    <citation type="submission" date="2024-05" db="EMBL/GenBank/DDBJ databases">
        <title>Genome Sequence and Characterization of the New Strain Purple Sulfur Bacterium of Genus Thioalkalicoccus.</title>
        <authorList>
            <person name="Bryantseva I.A."/>
            <person name="Kyndt J.A."/>
            <person name="Imhoff J.F."/>
        </authorList>
    </citation>
    <scope>NUCLEOTIDE SEQUENCE [LARGE SCALE GENOMIC DNA]</scope>
    <source>
        <strain evidence="5 6">Um2</strain>
    </source>
</reference>
<evidence type="ECO:0000259" key="3">
    <source>
        <dbReference type="PROSITE" id="PS51192"/>
    </source>
</evidence>
<dbReference type="InterPro" id="IPR049730">
    <property type="entry name" value="SNF2/RAD54-like_C"/>
</dbReference>
<dbReference type="Pfam" id="PF00271">
    <property type="entry name" value="Helicase_C"/>
    <property type="match status" value="1"/>
</dbReference>
<keyword evidence="6" id="KW-1185">Reference proteome</keyword>
<sequence length="1096" mass="124126">MRILHTFWQPASGDDFARAGALHLWAETAVPARQARRRVDPSHPFALAKTDWPAFLELLGVPRVPPGAIETCRLRLPSVGAAPLPSPQLARFQAADPVTDGAQLCEWQVDSYRLDSPVRQLRDIHYQSFHHADSLQPGADFLFWFWFTQELKHLLLRDQYLPRLVWHRLPKAKGQRKPPPGEVLCGWQWTSDSFDELIARALPSWPAAAATGLDGPVDPESLLRHCSEVLLDQTLRQVRWPATFTRRIEGTLLAGGLDPARAAIQTGDAAMDLYRRWRGWRRCLVGADRGAAFSLGLRLVEAPPERPDDWRLDLIAVPKDDPSHRLDLADYWAEPAAGRQAIQQRFGADFERDLLFDLGLAARIYPRLWAGLETATPQAVPLDLDGAFDFLKETAWVLEDAGFKVVVPAWWTPQGRRRIKIRLRPTGQRGKLSAAPTQGGLSLDHLIQYRYELAIGDQTVTEDEWRQLVEAKTPLVQFRGQWVELDRDKMREMLAFWREHGQELPAIALPDLLRKVATDDSFEIDRDAALAEMLERLRDHRQLEPVPNPAGLACTLRDYQRRGVAWLGFLEGLGLHGCLADDMGLGKTMQVIARLLSEREPGTSLPPTLLIAPTSVLGNWAKEIQTFAPRLRTLIHHGPDRAQATEAFHAQVDGCDMVITSYALVRRDLKLLGALTWHRVVLDEAQNIKNPKAEQTKAILKLEARHRLALTGTPVENRLTDLWSIFHFVQPGYLDTQARFRKQFEIPIQRDKDPGRTMTLKRLVEPFILRRVKTDKSIIADLPDKVEGRQYCNLSKEQAALYESVVRDVERRLDEKEGIERQGLMLSTLMRLKQICNHPAQFLKDGSPFTPERSHKLQRLDAMLDEVMATGDSVLVFSQFTEIGAELEQFLRRSRHYRTYYLHGGTPRTRREAMIEAFQDPETEPAVFVLSLKAGGVGITLTKANHVFHFDRWWNPAVENQASDRAFRIGQVKQDPFLLFELRGLPRKRLHEALCRTPLGAALSGLLVEDAAEPIEPAASFFTQPRPATTSPDYQAFWSGRHRLPGEIAPAAPAAVPAILIKKGGDFPPFWDKGGSFIELMEELYLRTRTKNKALE</sequence>
<dbReference type="SMART" id="SM00490">
    <property type="entry name" value="HELICc"/>
    <property type="match status" value="1"/>
</dbReference>
<dbReference type="InterPro" id="IPR000330">
    <property type="entry name" value="SNF2_N"/>
</dbReference>
<dbReference type="InterPro" id="IPR022138">
    <property type="entry name" value="DUF3670"/>
</dbReference>
<evidence type="ECO:0000259" key="4">
    <source>
        <dbReference type="PROSITE" id="PS51194"/>
    </source>
</evidence>
<feature type="domain" description="Helicase ATP-binding" evidence="3">
    <location>
        <begin position="568"/>
        <end position="732"/>
    </location>
</feature>
<dbReference type="InterPro" id="IPR038718">
    <property type="entry name" value="SNF2-like_sf"/>
</dbReference>
<keyword evidence="2" id="KW-0347">Helicase</keyword>
<dbReference type="Pfam" id="PF00176">
    <property type="entry name" value="SNF2-rel_dom"/>
    <property type="match status" value="1"/>
</dbReference>
<name>A0ABV4BC71_9GAMM</name>
<dbReference type="PROSITE" id="PS51192">
    <property type="entry name" value="HELICASE_ATP_BIND_1"/>
    <property type="match status" value="1"/>
</dbReference>
<dbReference type="Pfam" id="PF12419">
    <property type="entry name" value="DUF3670"/>
    <property type="match status" value="1"/>
</dbReference>
<accession>A0ABV4BC71</accession>
<keyword evidence="2" id="KW-0067">ATP-binding</keyword>
<comment type="caution">
    <text evidence="5">The sequence shown here is derived from an EMBL/GenBank/DDBJ whole genome shotgun (WGS) entry which is preliminary data.</text>
</comment>
<dbReference type="SMART" id="SM00487">
    <property type="entry name" value="DEXDc"/>
    <property type="match status" value="1"/>
</dbReference>
<organism evidence="5 6">
    <name type="scientific">Thioalkalicoccus limnaeus</name>
    <dbReference type="NCBI Taxonomy" id="120681"/>
    <lineage>
        <taxon>Bacteria</taxon>
        <taxon>Pseudomonadati</taxon>
        <taxon>Pseudomonadota</taxon>
        <taxon>Gammaproteobacteria</taxon>
        <taxon>Chromatiales</taxon>
        <taxon>Chromatiaceae</taxon>
        <taxon>Thioalkalicoccus</taxon>
    </lineage>
</organism>
<protein>
    <submittedName>
        <fullName evidence="5">SNF2-related protein</fullName>
    </submittedName>
</protein>
<feature type="domain" description="Helicase C-terminal" evidence="4">
    <location>
        <begin position="859"/>
        <end position="1015"/>
    </location>
</feature>
<dbReference type="InterPro" id="IPR001650">
    <property type="entry name" value="Helicase_C-like"/>
</dbReference>
<evidence type="ECO:0000313" key="6">
    <source>
        <dbReference type="Proteomes" id="UP001564408"/>
    </source>
</evidence>
<dbReference type="CDD" id="cd18793">
    <property type="entry name" value="SF2_C_SNF"/>
    <property type="match status" value="1"/>
</dbReference>
<dbReference type="EMBL" id="JBDKXB010000003">
    <property type="protein sequence ID" value="MEY6431599.1"/>
    <property type="molecule type" value="Genomic_DNA"/>
</dbReference>
<evidence type="ECO:0000256" key="2">
    <source>
        <dbReference type="ARBA" id="ARBA00022806"/>
    </source>
</evidence>
<dbReference type="PROSITE" id="PS51194">
    <property type="entry name" value="HELICASE_CTER"/>
    <property type="match status" value="1"/>
</dbReference>
<keyword evidence="1" id="KW-0378">Hydrolase</keyword>
<dbReference type="InterPro" id="IPR014001">
    <property type="entry name" value="Helicase_ATP-bd"/>
</dbReference>
<evidence type="ECO:0000313" key="5">
    <source>
        <dbReference type="EMBL" id="MEY6431599.1"/>
    </source>
</evidence>
<dbReference type="SUPFAM" id="SSF52540">
    <property type="entry name" value="P-loop containing nucleoside triphosphate hydrolases"/>
    <property type="match status" value="2"/>
</dbReference>
<proteinExistence type="predicted"/>
<dbReference type="Gene3D" id="3.40.50.300">
    <property type="entry name" value="P-loop containing nucleotide triphosphate hydrolases"/>
    <property type="match status" value="1"/>
</dbReference>
<dbReference type="Proteomes" id="UP001564408">
    <property type="component" value="Unassembled WGS sequence"/>
</dbReference>
<evidence type="ECO:0000256" key="1">
    <source>
        <dbReference type="ARBA" id="ARBA00022801"/>
    </source>
</evidence>
<dbReference type="InterPro" id="IPR027417">
    <property type="entry name" value="P-loop_NTPase"/>
</dbReference>
<dbReference type="RefSeq" id="WP_369665976.1">
    <property type="nucleotide sequence ID" value="NZ_JBDKXB010000003.1"/>
</dbReference>
<gene>
    <name evidence="5" type="ORF">ABC977_04165</name>
</gene>
<dbReference type="PANTHER" id="PTHR10799">
    <property type="entry name" value="SNF2/RAD54 HELICASE FAMILY"/>
    <property type="match status" value="1"/>
</dbReference>